<evidence type="ECO:0000256" key="1">
    <source>
        <dbReference type="SAM" id="SignalP"/>
    </source>
</evidence>
<keyword evidence="2" id="KW-0808">Transferase</keyword>
<keyword evidence="1" id="KW-0732">Signal</keyword>
<dbReference type="EMBL" id="SACO01000017">
    <property type="protein sequence ID" value="RVU03317.1"/>
    <property type="molecule type" value="Genomic_DNA"/>
</dbReference>
<gene>
    <name evidence="2" type="ORF">EOE18_16570</name>
</gene>
<protein>
    <submittedName>
        <fullName evidence="2">Histidine kinase</fullName>
    </submittedName>
</protein>
<dbReference type="GO" id="GO:0016301">
    <property type="term" value="F:kinase activity"/>
    <property type="evidence" value="ECO:0007669"/>
    <property type="project" value="UniProtKB-KW"/>
</dbReference>
<comment type="caution">
    <text evidence="2">The sequence shown here is derived from an EMBL/GenBank/DDBJ whole genome shotgun (WGS) entry which is preliminary data.</text>
</comment>
<name>A0A3S2X1K0_9SPHN</name>
<dbReference type="OrthoDB" id="7510900at2"/>
<evidence type="ECO:0000313" key="2">
    <source>
        <dbReference type="EMBL" id="RVU03317.1"/>
    </source>
</evidence>
<keyword evidence="3" id="KW-1185">Reference proteome</keyword>
<evidence type="ECO:0000313" key="3">
    <source>
        <dbReference type="Proteomes" id="UP000282837"/>
    </source>
</evidence>
<sequence>MRHWVGAIGVVTALMVAGSAQAQSWGVYVGNGAPPPAPYAMRWHDDGADRMMNFVCSGQRAHMLEEKLGQEVDEGDIDPDQADRMHAAIDGLEGRQRRECAEGDMRSVREIAWRYDRIGQWMDRAAHGYGDGREWGQGWRPR</sequence>
<organism evidence="2 3">
    <name type="scientific">Novosphingobium umbonatum</name>
    <dbReference type="NCBI Taxonomy" id="1908524"/>
    <lineage>
        <taxon>Bacteria</taxon>
        <taxon>Pseudomonadati</taxon>
        <taxon>Pseudomonadota</taxon>
        <taxon>Alphaproteobacteria</taxon>
        <taxon>Sphingomonadales</taxon>
        <taxon>Sphingomonadaceae</taxon>
        <taxon>Novosphingobium</taxon>
    </lineage>
</organism>
<reference evidence="2 3" key="1">
    <citation type="submission" date="2019-01" db="EMBL/GenBank/DDBJ databases">
        <authorList>
            <person name="Chen W.-M."/>
        </authorList>
    </citation>
    <scope>NUCLEOTIDE SEQUENCE [LARGE SCALE GENOMIC DNA]</scope>
    <source>
        <strain evidence="2 3">FSY-9</strain>
    </source>
</reference>
<dbReference type="RefSeq" id="WP_127711557.1">
    <property type="nucleotide sequence ID" value="NZ_SACO01000017.1"/>
</dbReference>
<dbReference type="Proteomes" id="UP000282837">
    <property type="component" value="Unassembled WGS sequence"/>
</dbReference>
<keyword evidence="2" id="KW-0418">Kinase</keyword>
<accession>A0A3S2X1K0</accession>
<proteinExistence type="predicted"/>
<dbReference type="AlphaFoldDB" id="A0A3S2X1K0"/>
<feature type="signal peptide" evidence="1">
    <location>
        <begin position="1"/>
        <end position="22"/>
    </location>
</feature>
<feature type="chain" id="PRO_5018619515" evidence="1">
    <location>
        <begin position="23"/>
        <end position="142"/>
    </location>
</feature>